<dbReference type="Gene3D" id="3.30.70.100">
    <property type="match status" value="1"/>
</dbReference>
<comment type="caution">
    <text evidence="1">The sequence shown here is derived from an EMBL/GenBank/DDBJ whole genome shotgun (WGS) entry which is preliminary data.</text>
</comment>
<keyword evidence="2" id="KW-1185">Reference proteome</keyword>
<evidence type="ECO:0000313" key="2">
    <source>
        <dbReference type="Proteomes" id="UP000032361"/>
    </source>
</evidence>
<reference evidence="1 2" key="1">
    <citation type="journal article" date="2015" name="Antonie Van Leeuwenhoek">
        <title>Tamlana nanhaiensis sp. nov., isolated from surface seawater collected from the South China Sea.</title>
        <authorList>
            <person name="Liu X."/>
            <person name="Lai Q."/>
            <person name="Du Y."/>
            <person name="Li G."/>
            <person name="Sun F."/>
            <person name="Shao Z."/>
        </authorList>
    </citation>
    <scope>NUCLEOTIDE SEQUENCE [LARGE SCALE GENOMIC DNA]</scope>
    <source>
        <strain evidence="1 2">FHC16</strain>
    </source>
</reference>
<dbReference type="InterPro" id="IPR011008">
    <property type="entry name" value="Dimeric_a/b-barrel"/>
</dbReference>
<organism evidence="1 2">
    <name type="scientific">Neotamlana nanhaiensis</name>
    <dbReference type="NCBI Taxonomy" id="1382798"/>
    <lineage>
        <taxon>Bacteria</taxon>
        <taxon>Pseudomonadati</taxon>
        <taxon>Bacteroidota</taxon>
        <taxon>Flavobacteriia</taxon>
        <taxon>Flavobacteriales</taxon>
        <taxon>Flavobacteriaceae</taxon>
        <taxon>Neotamlana</taxon>
    </lineage>
</organism>
<dbReference type="RefSeq" id="WP_044627605.1">
    <property type="nucleotide sequence ID" value="NZ_JTDV01000017.1"/>
</dbReference>
<dbReference type="PATRIC" id="fig|1382798.3.peg.1785"/>
<name>A0A0D7VWD3_9FLAO</name>
<dbReference type="Proteomes" id="UP000032361">
    <property type="component" value="Unassembled WGS sequence"/>
</dbReference>
<protein>
    <submittedName>
        <fullName evidence="1">L-fucose mutarotase</fullName>
    </submittedName>
</protein>
<sequence>MKRHCFALDLKDNVTLIEAYKEYHKNVWPEILKSIKDAGIKMLEIYLVANRLFMIMEVNDSFSFEKKNAMDAQNPKVQEWETLMWQYQQALPVAKPGEKWVLMDKIFEL</sequence>
<dbReference type="GO" id="GO:0016857">
    <property type="term" value="F:racemase and epimerase activity, acting on carbohydrates and derivatives"/>
    <property type="evidence" value="ECO:0007669"/>
    <property type="project" value="InterPro"/>
</dbReference>
<evidence type="ECO:0000313" key="1">
    <source>
        <dbReference type="EMBL" id="KJD31161.1"/>
    </source>
</evidence>
<dbReference type="InterPro" id="IPR052996">
    <property type="entry name" value="Carb_Metab_Mutarotase"/>
</dbReference>
<dbReference type="STRING" id="1382798.PK35_16090"/>
<dbReference type="OrthoDB" id="1430580at2"/>
<dbReference type="SUPFAM" id="SSF54909">
    <property type="entry name" value="Dimeric alpha+beta barrel"/>
    <property type="match status" value="1"/>
</dbReference>
<dbReference type="InterPro" id="IPR008000">
    <property type="entry name" value="Rham/fucose_mutarotase"/>
</dbReference>
<accession>A0A0D7VWD3</accession>
<dbReference type="EMBL" id="JTDV01000017">
    <property type="protein sequence ID" value="KJD31161.1"/>
    <property type="molecule type" value="Genomic_DNA"/>
</dbReference>
<dbReference type="AlphaFoldDB" id="A0A0D7VWD3"/>
<gene>
    <name evidence="1" type="ORF">PK35_16090</name>
</gene>
<dbReference type="PANTHER" id="PTHR43239:SF1">
    <property type="entry name" value="UPF0734 PROTEIN DDB_G0273871_DDB_G0273177"/>
    <property type="match status" value="1"/>
</dbReference>
<dbReference type="PANTHER" id="PTHR43239">
    <property type="entry name" value="UPF0734 PROTEIN DDB_G0273871/DDB_G0273177"/>
    <property type="match status" value="1"/>
</dbReference>
<dbReference type="Pfam" id="PF05336">
    <property type="entry name" value="rhaM"/>
    <property type="match status" value="1"/>
</dbReference>
<proteinExistence type="predicted"/>